<reference evidence="3 4" key="1">
    <citation type="submission" date="2017-09" db="EMBL/GenBank/DDBJ databases">
        <title>Bloom of a denitrifying methanotroph, Candidatus Methylomirabilis limnetica, in a deep stratified lake.</title>
        <authorList>
            <person name="Graf J.S."/>
            <person name="Marchant H.K."/>
            <person name="Tienken D."/>
            <person name="Hach P.F."/>
            <person name="Brand A."/>
            <person name="Schubert C.J."/>
            <person name="Kuypers M.M."/>
            <person name="Milucka J."/>
        </authorList>
    </citation>
    <scope>NUCLEOTIDE SEQUENCE [LARGE SCALE GENOMIC DNA]</scope>
    <source>
        <strain evidence="3 4">Zug</strain>
    </source>
</reference>
<comment type="caution">
    <text evidence="3">The sequence shown here is derived from an EMBL/GenBank/DDBJ whole genome shotgun (WGS) entry which is preliminary data.</text>
</comment>
<organism evidence="3 4">
    <name type="scientific">Candidatus Methylomirabilis limnetica</name>
    <dbReference type="NCBI Taxonomy" id="2033718"/>
    <lineage>
        <taxon>Bacteria</taxon>
        <taxon>Candidatus Methylomirabilota</taxon>
        <taxon>Candidatus Methylomirabilia</taxon>
        <taxon>Candidatus Methylomirabilales</taxon>
        <taxon>Candidatus Methylomirabilaceae</taxon>
        <taxon>Candidatus Methylomirabilis</taxon>
    </lineage>
</organism>
<dbReference type="Gene3D" id="3.40.30.10">
    <property type="entry name" value="Glutaredoxin"/>
    <property type="match status" value="1"/>
</dbReference>
<keyword evidence="4" id="KW-1185">Reference proteome</keyword>
<dbReference type="Pfam" id="PF00578">
    <property type="entry name" value="AhpC-TSA"/>
    <property type="match status" value="1"/>
</dbReference>
<dbReference type="EMBL" id="NVQC01000009">
    <property type="protein sequence ID" value="PTL37007.1"/>
    <property type="molecule type" value="Genomic_DNA"/>
</dbReference>
<evidence type="ECO:0000313" key="3">
    <source>
        <dbReference type="EMBL" id="PTL37007.1"/>
    </source>
</evidence>
<gene>
    <name evidence="3" type="ORF">CLG94_01715</name>
</gene>
<name>A0A2T4U0W7_9BACT</name>
<feature type="domain" description="Alkyl hydroperoxide reductase subunit C/ Thiol specific antioxidant" evidence="2">
    <location>
        <begin position="28"/>
        <end position="58"/>
    </location>
</feature>
<feature type="signal peptide" evidence="1">
    <location>
        <begin position="1"/>
        <end position="26"/>
    </location>
</feature>
<dbReference type="Proteomes" id="UP000241436">
    <property type="component" value="Unassembled WGS sequence"/>
</dbReference>
<sequence>MNNPLRRAMYAALLIGTLLVAQAAHAAPVPDFTLPLLDGKSIALKDFRGKPVLINFFHST</sequence>
<proteinExistence type="predicted"/>
<evidence type="ECO:0000313" key="4">
    <source>
        <dbReference type="Proteomes" id="UP000241436"/>
    </source>
</evidence>
<evidence type="ECO:0000256" key="1">
    <source>
        <dbReference type="SAM" id="SignalP"/>
    </source>
</evidence>
<feature type="chain" id="PRO_5016276947" description="Alkyl hydroperoxide reductase subunit C/ Thiol specific antioxidant domain-containing protein" evidence="1">
    <location>
        <begin position="27"/>
        <end position="60"/>
    </location>
</feature>
<dbReference type="InterPro" id="IPR000866">
    <property type="entry name" value="AhpC/TSA"/>
</dbReference>
<dbReference type="SUPFAM" id="SSF52833">
    <property type="entry name" value="Thioredoxin-like"/>
    <property type="match status" value="1"/>
</dbReference>
<evidence type="ECO:0000259" key="2">
    <source>
        <dbReference type="Pfam" id="PF00578"/>
    </source>
</evidence>
<protein>
    <recommendedName>
        <fullName evidence="2">Alkyl hydroperoxide reductase subunit C/ Thiol specific antioxidant domain-containing protein</fullName>
    </recommendedName>
</protein>
<dbReference type="GO" id="GO:0016209">
    <property type="term" value="F:antioxidant activity"/>
    <property type="evidence" value="ECO:0007669"/>
    <property type="project" value="InterPro"/>
</dbReference>
<dbReference type="OrthoDB" id="511338at2"/>
<dbReference type="AlphaFoldDB" id="A0A2T4U0W7"/>
<accession>A0A2T4U0W7</accession>
<dbReference type="GO" id="GO:0016491">
    <property type="term" value="F:oxidoreductase activity"/>
    <property type="evidence" value="ECO:0007669"/>
    <property type="project" value="InterPro"/>
</dbReference>
<dbReference type="InterPro" id="IPR036249">
    <property type="entry name" value="Thioredoxin-like_sf"/>
</dbReference>
<keyword evidence="1" id="KW-0732">Signal</keyword>
<reference evidence="4" key="2">
    <citation type="journal article" date="2018" name="Environ. Microbiol.">
        <title>Bloom of a denitrifying methanotroph, 'Candidatus Methylomirabilis limnetica', in a deep stratified lake.</title>
        <authorList>
            <person name="Graf J.S."/>
            <person name="Mayr M.J."/>
            <person name="Marchant H.K."/>
            <person name="Tienken D."/>
            <person name="Hach P.F."/>
            <person name="Brand A."/>
            <person name="Schubert C.J."/>
            <person name="Kuypers M.M."/>
            <person name="Milucka J."/>
        </authorList>
    </citation>
    <scope>NUCLEOTIDE SEQUENCE [LARGE SCALE GENOMIC DNA]</scope>
    <source>
        <strain evidence="4">Zug</strain>
    </source>
</reference>